<dbReference type="GO" id="GO:0016829">
    <property type="term" value="F:lyase activity"/>
    <property type="evidence" value="ECO:0007669"/>
    <property type="project" value="InterPro"/>
</dbReference>
<evidence type="ECO:0000313" key="3">
    <source>
        <dbReference type="Proteomes" id="UP000189935"/>
    </source>
</evidence>
<dbReference type="InterPro" id="IPR005212">
    <property type="entry name" value="EvaA-like"/>
</dbReference>
<dbReference type="Proteomes" id="UP000189935">
    <property type="component" value="Chromosome I"/>
</dbReference>
<protein>
    <submittedName>
        <fullName evidence="2">Oxidase EvaA</fullName>
    </submittedName>
</protein>
<gene>
    <name evidence="2" type="ORF">SAMN05444159_6060</name>
</gene>
<name>A0A1M7B7A7_9BRAD</name>
<evidence type="ECO:0000259" key="1">
    <source>
        <dbReference type="Pfam" id="PF03559"/>
    </source>
</evidence>
<proteinExistence type="predicted"/>
<dbReference type="Pfam" id="PF03559">
    <property type="entry name" value="Hexose_dehydrat"/>
    <property type="match status" value="1"/>
</dbReference>
<dbReference type="RefSeq" id="WP_079543292.1">
    <property type="nucleotide sequence ID" value="NZ_LT670844.1"/>
</dbReference>
<organism evidence="2 3">
    <name type="scientific">Bradyrhizobium lablabi</name>
    <dbReference type="NCBI Taxonomy" id="722472"/>
    <lineage>
        <taxon>Bacteria</taxon>
        <taxon>Pseudomonadati</taxon>
        <taxon>Pseudomonadota</taxon>
        <taxon>Alphaproteobacteria</taxon>
        <taxon>Hyphomicrobiales</taxon>
        <taxon>Nitrobacteraceae</taxon>
        <taxon>Bradyrhizobium</taxon>
    </lineage>
</organism>
<sequence>MQGQENIGWLRDRLKASFAIEPKDPTELLDWLEARRRDVPFSAELIPLREVADWRQDDKGNIQHTTGQFFRIEGVRVRSAPGVREIPGWDQPILTQSEGGVLALLCRETPAKVVEFLLQAKADPGNFGYLQFCPTIQSTWENIRGLKGAKRAAFAECLEPSENIRIIYRSKHNEEGSRFWQKSNENMVLFVEDASRLTFNEQAYRWASLSQIKQMMLLDNIIGPYVRTVVAPL</sequence>
<dbReference type="Gene3D" id="3.90.79.40">
    <property type="entry name" value="EvaA sugar 2,3-dehydratase subunit"/>
    <property type="match status" value="1"/>
</dbReference>
<reference evidence="2 3" key="1">
    <citation type="submission" date="2016-11" db="EMBL/GenBank/DDBJ databases">
        <authorList>
            <person name="Jaros S."/>
            <person name="Januszkiewicz K."/>
            <person name="Wedrychowicz H."/>
        </authorList>
    </citation>
    <scope>NUCLEOTIDE SEQUENCE [LARGE SCALE GENOMIC DNA]</scope>
    <source>
        <strain evidence="2 3">GAS499</strain>
    </source>
</reference>
<accession>A0A1M7B7A7</accession>
<dbReference type="OrthoDB" id="9814961at2"/>
<feature type="domain" description="dTDP-4-dehydro-6-deoxy-alpha-D-glucopyranose 2,3-dehydratase" evidence="1">
    <location>
        <begin position="27"/>
        <end position="232"/>
    </location>
</feature>
<dbReference type="AlphaFoldDB" id="A0A1M7B7A7"/>
<dbReference type="EMBL" id="LT670844">
    <property type="protein sequence ID" value="SHL50519.1"/>
    <property type="molecule type" value="Genomic_DNA"/>
</dbReference>
<dbReference type="InterPro" id="IPR038153">
    <property type="entry name" value="EvaA-like_sf"/>
</dbReference>
<evidence type="ECO:0000313" key="2">
    <source>
        <dbReference type="EMBL" id="SHL50519.1"/>
    </source>
</evidence>